<feature type="region of interest" description="Disordered" evidence="1">
    <location>
        <begin position="52"/>
        <end position="113"/>
    </location>
</feature>
<dbReference type="CDD" id="cd15489">
    <property type="entry name" value="PHD_SF"/>
    <property type="match status" value="1"/>
</dbReference>
<accession>A0A183TP05</accession>
<organism evidence="2">
    <name type="scientific">Schistocephalus solidus</name>
    <name type="common">Tapeworm</name>
    <dbReference type="NCBI Taxonomy" id="70667"/>
    <lineage>
        <taxon>Eukaryota</taxon>
        <taxon>Metazoa</taxon>
        <taxon>Spiralia</taxon>
        <taxon>Lophotrochozoa</taxon>
        <taxon>Platyhelminthes</taxon>
        <taxon>Cestoda</taxon>
        <taxon>Eucestoda</taxon>
        <taxon>Diphyllobothriidea</taxon>
        <taxon>Diphyllobothriidae</taxon>
        <taxon>Schistocephalus</taxon>
    </lineage>
</organism>
<evidence type="ECO:0000313" key="2">
    <source>
        <dbReference type="WBParaSite" id="SSLN_0001888601-mRNA-1"/>
    </source>
</evidence>
<feature type="compositionally biased region" description="Basic and acidic residues" evidence="1">
    <location>
        <begin position="100"/>
        <end position="113"/>
    </location>
</feature>
<name>A0A183TP05_SCHSO</name>
<dbReference type="InterPro" id="IPR011011">
    <property type="entry name" value="Znf_FYVE_PHD"/>
</dbReference>
<sequence length="202" mass="22836">LKAKYENKVPTNRKTWWDKSWREADKAFLLNAEERLKKFGRIQVFPEKPVLSIEEEAPSTEQQQQQQRMETRHAGRHSSQTSVVSTEDATTPKPATKVRTSLDKPKKTKASEDRELDLEIHRLIASPAPYRFQPVCPVCEVFSSAPGQMLKCKGVCGQIMHPHCMRYKEPPPAETVAWKAGNLTLTPDHAAGPVYVLFVLSG</sequence>
<dbReference type="SUPFAM" id="SSF57903">
    <property type="entry name" value="FYVE/PHD zinc finger"/>
    <property type="match status" value="1"/>
</dbReference>
<evidence type="ECO:0000256" key="1">
    <source>
        <dbReference type="SAM" id="MobiDB-lite"/>
    </source>
</evidence>
<protein>
    <submittedName>
        <fullName evidence="2">PHD domain-containing protein</fullName>
    </submittedName>
</protein>
<dbReference type="WBParaSite" id="SSLN_0001888601-mRNA-1">
    <property type="protein sequence ID" value="SSLN_0001888601-mRNA-1"/>
    <property type="gene ID" value="SSLN_0001888601"/>
</dbReference>
<reference evidence="2" key="1">
    <citation type="submission" date="2016-06" db="UniProtKB">
        <authorList>
            <consortium name="WormBaseParasite"/>
        </authorList>
    </citation>
    <scope>IDENTIFICATION</scope>
</reference>
<dbReference type="AlphaFoldDB" id="A0A183TP05"/>
<feature type="compositionally biased region" description="Polar residues" evidence="1">
    <location>
        <begin position="77"/>
        <end position="89"/>
    </location>
</feature>
<proteinExistence type="predicted"/>